<name>A0A225LVS2_9BURK</name>
<evidence type="ECO:0000313" key="3">
    <source>
        <dbReference type="Proteomes" id="UP000214603"/>
    </source>
</evidence>
<dbReference type="EMBL" id="NJIH01000023">
    <property type="protein sequence ID" value="OWT53388.1"/>
    <property type="molecule type" value="Genomic_DNA"/>
</dbReference>
<dbReference type="Proteomes" id="UP000214603">
    <property type="component" value="Unassembled WGS sequence"/>
</dbReference>
<feature type="compositionally biased region" description="Low complexity" evidence="1">
    <location>
        <begin position="243"/>
        <end position="253"/>
    </location>
</feature>
<dbReference type="AlphaFoldDB" id="A0A225LVS2"/>
<organism evidence="2 3">
    <name type="scientific">Candidimonas nitroreducens</name>
    <dbReference type="NCBI Taxonomy" id="683354"/>
    <lineage>
        <taxon>Bacteria</taxon>
        <taxon>Pseudomonadati</taxon>
        <taxon>Pseudomonadota</taxon>
        <taxon>Betaproteobacteria</taxon>
        <taxon>Burkholderiales</taxon>
        <taxon>Alcaligenaceae</taxon>
        <taxon>Candidimonas</taxon>
    </lineage>
</organism>
<accession>A0A225LVS2</accession>
<protein>
    <submittedName>
        <fullName evidence="2">Uncharacterized protein</fullName>
    </submittedName>
</protein>
<keyword evidence="3" id="KW-1185">Reference proteome</keyword>
<evidence type="ECO:0000256" key="1">
    <source>
        <dbReference type="SAM" id="MobiDB-lite"/>
    </source>
</evidence>
<dbReference type="OrthoDB" id="9154316at2"/>
<feature type="compositionally biased region" description="Low complexity" evidence="1">
    <location>
        <begin position="262"/>
        <end position="287"/>
    </location>
</feature>
<reference evidence="3" key="1">
    <citation type="submission" date="2017-06" db="EMBL/GenBank/DDBJ databases">
        <title>Herbaspirillum phytohormonus sp. nov., isolated from the root nodule of Robinia pseudoacacia in lead-zinc mine.</title>
        <authorList>
            <person name="Fan M."/>
            <person name="Lin Y."/>
        </authorList>
    </citation>
    <scope>NUCLEOTIDE SEQUENCE [LARGE SCALE GENOMIC DNA]</scope>
    <source>
        <strain evidence="3">SC-089</strain>
    </source>
</reference>
<sequence length="351" mass="36810">MSNVAIIPQLNLPPALLEQFNALNGANDLDAGVSSGFPVISIRGAKWRIVEGGEERPIYIPNTQDLAPSIKVVLLRSNPAVSKTYYAGQYVEGTDAKPDCYSNDGVTPGADAPHPQHTNCAQCPMNAWGSKISPSGAKIKACADVRRVAILPAEDLEYSPILLRVPAASLGDLAAYGKALKQRGIPYAAVVTKLSFDADAAYPKIMFRFERVLTQEEMNAVAERISDPVVEDVLGLNPARGSAAATAEAQPPADQFGIPADAQAPAQTTEPVATAAEAQAPEQPASATEDKPKRTRSPRKGAFGSSVTPIPDAAEPAAQTEPVAEQTTAMSPAGVDDVMGDLDKALAAIQF</sequence>
<dbReference type="RefSeq" id="WP_088606136.1">
    <property type="nucleotide sequence ID" value="NZ_NJIH01000023.1"/>
</dbReference>
<gene>
    <name evidence="2" type="ORF">CEY11_24860</name>
</gene>
<feature type="region of interest" description="Disordered" evidence="1">
    <location>
        <begin position="242"/>
        <end position="337"/>
    </location>
</feature>
<comment type="caution">
    <text evidence="2">The sequence shown here is derived from an EMBL/GenBank/DDBJ whole genome shotgun (WGS) entry which is preliminary data.</text>
</comment>
<evidence type="ECO:0000313" key="2">
    <source>
        <dbReference type="EMBL" id="OWT53388.1"/>
    </source>
</evidence>
<proteinExistence type="predicted"/>